<dbReference type="PANTHER" id="PTHR37610">
    <property type="entry name" value="CCHC-TYPE DOMAIN-CONTAINING PROTEIN"/>
    <property type="match status" value="1"/>
</dbReference>
<dbReference type="InterPro" id="IPR029472">
    <property type="entry name" value="Copia-like_N"/>
</dbReference>
<dbReference type="OMA" id="CIHHGEN"/>
<protein>
    <recommendedName>
        <fullName evidence="1">Retrotransposon Copia-like N-terminal domain-containing protein</fullName>
    </recommendedName>
</protein>
<evidence type="ECO:0000313" key="3">
    <source>
        <dbReference type="Proteomes" id="UP000075243"/>
    </source>
</evidence>
<name>A0A151QRB3_CAJCA</name>
<proteinExistence type="predicted"/>
<dbReference type="Pfam" id="PF14244">
    <property type="entry name" value="Retrotran_gag_3"/>
    <property type="match status" value="1"/>
</dbReference>
<keyword evidence="3" id="KW-1185">Reference proteome</keyword>
<feature type="domain" description="Retrotransposon Copia-like N-terminal" evidence="1">
    <location>
        <begin position="14"/>
        <end position="61"/>
    </location>
</feature>
<accession>A0A151QRB3</accession>
<dbReference type="AlphaFoldDB" id="A0A151QRB3"/>
<organism evidence="2 3">
    <name type="scientific">Cajanus cajan</name>
    <name type="common">Pigeon pea</name>
    <name type="synonym">Cajanus indicus</name>
    <dbReference type="NCBI Taxonomy" id="3821"/>
    <lineage>
        <taxon>Eukaryota</taxon>
        <taxon>Viridiplantae</taxon>
        <taxon>Streptophyta</taxon>
        <taxon>Embryophyta</taxon>
        <taxon>Tracheophyta</taxon>
        <taxon>Spermatophyta</taxon>
        <taxon>Magnoliopsida</taxon>
        <taxon>eudicotyledons</taxon>
        <taxon>Gunneridae</taxon>
        <taxon>Pentapetalae</taxon>
        <taxon>rosids</taxon>
        <taxon>fabids</taxon>
        <taxon>Fabales</taxon>
        <taxon>Fabaceae</taxon>
        <taxon>Papilionoideae</taxon>
        <taxon>50 kb inversion clade</taxon>
        <taxon>NPAAA clade</taxon>
        <taxon>indigoferoid/millettioid clade</taxon>
        <taxon>Phaseoleae</taxon>
        <taxon>Cajanus</taxon>
    </lineage>
</organism>
<dbReference type="Proteomes" id="UP000075243">
    <property type="component" value="Unassembled WGS sequence"/>
</dbReference>
<dbReference type="Gramene" id="C.cajan_43709.t">
    <property type="protein sequence ID" value="C.cajan_43709.t.cds1"/>
    <property type="gene ID" value="C.cajan_43709"/>
</dbReference>
<sequence>MDQPPSVHDFLYLHPSENPAIALVSPLLESNNYHSWSHSMITALSAKNKVEFIDGSAPQPPKSDPMFNAWRLCNNMVVSWLVHSVSQSIRQSILWMDQADEIWKDL</sequence>
<evidence type="ECO:0000259" key="1">
    <source>
        <dbReference type="Pfam" id="PF14244"/>
    </source>
</evidence>
<dbReference type="PANTHER" id="PTHR37610:SF55">
    <property type="entry name" value="RETROTRANSPOSON COPIA-LIKE N-TERMINAL DOMAIN-CONTAINING PROTEIN"/>
    <property type="match status" value="1"/>
</dbReference>
<gene>
    <name evidence="2" type="ORF">KK1_046403</name>
</gene>
<reference evidence="2" key="1">
    <citation type="journal article" date="2012" name="Nat. Biotechnol.">
        <title>Draft genome sequence of pigeonpea (Cajanus cajan), an orphan legume crop of resource-poor farmers.</title>
        <authorList>
            <person name="Varshney R.K."/>
            <person name="Chen W."/>
            <person name="Li Y."/>
            <person name="Bharti A.K."/>
            <person name="Saxena R.K."/>
            <person name="Schlueter J.A."/>
            <person name="Donoghue M.T."/>
            <person name="Azam S."/>
            <person name="Fan G."/>
            <person name="Whaley A.M."/>
            <person name="Farmer A.D."/>
            <person name="Sheridan J."/>
            <person name="Iwata A."/>
            <person name="Tuteja R."/>
            <person name="Penmetsa R.V."/>
            <person name="Wu W."/>
            <person name="Upadhyaya H.D."/>
            <person name="Yang S.P."/>
            <person name="Shah T."/>
            <person name="Saxena K.B."/>
            <person name="Michael T."/>
            <person name="McCombie W.R."/>
            <person name="Yang B."/>
            <person name="Zhang G."/>
            <person name="Yang H."/>
            <person name="Wang J."/>
            <person name="Spillane C."/>
            <person name="Cook D.R."/>
            <person name="May G.D."/>
            <person name="Xu X."/>
            <person name="Jackson S.A."/>
        </authorList>
    </citation>
    <scope>NUCLEOTIDE SEQUENCE [LARGE SCALE GENOMIC DNA]</scope>
</reference>
<dbReference type="EMBL" id="KQ485101">
    <property type="protein sequence ID" value="KYP32815.1"/>
    <property type="molecule type" value="Genomic_DNA"/>
</dbReference>
<evidence type="ECO:0000313" key="2">
    <source>
        <dbReference type="EMBL" id="KYP32815.1"/>
    </source>
</evidence>